<keyword evidence="1" id="KW-1133">Transmembrane helix</keyword>
<evidence type="ECO:0000313" key="2">
    <source>
        <dbReference type="EMBL" id="OIW18034.1"/>
    </source>
</evidence>
<proteinExistence type="predicted"/>
<evidence type="ECO:0000256" key="1">
    <source>
        <dbReference type="SAM" id="Phobius"/>
    </source>
</evidence>
<sequence>MTLGGCGLAQKSGPKPKGLLPTELGQQHKFYTHLQVVQDFPNHVQLLEMEIDPKAELVVVMVAMALRMVVDVTLVMMNAWVMVVPLVIMTIVMFVNVIVVMDELANVTQPSAIHEM</sequence>
<feature type="transmembrane region" description="Helical" evidence="1">
    <location>
        <begin position="82"/>
        <end position="101"/>
    </location>
</feature>
<gene>
    <name evidence="2" type="ORF">TanjilG_00307</name>
</gene>
<keyword evidence="1" id="KW-0812">Transmembrane</keyword>
<protein>
    <submittedName>
        <fullName evidence="2">Uncharacterized protein</fullName>
    </submittedName>
</protein>
<dbReference type="EMBL" id="MLAU01001157">
    <property type="protein sequence ID" value="OIW18034.1"/>
    <property type="molecule type" value="Genomic_DNA"/>
</dbReference>
<organism evidence="2 3">
    <name type="scientific">Lupinus angustifolius</name>
    <name type="common">Narrow-leaved blue lupine</name>
    <dbReference type="NCBI Taxonomy" id="3871"/>
    <lineage>
        <taxon>Eukaryota</taxon>
        <taxon>Viridiplantae</taxon>
        <taxon>Streptophyta</taxon>
        <taxon>Embryophyta</taxon>
        <taxon>Tracheophyta</taxon>
        <taxon>Spermatophyta</taxon>
        <taxon>Magnoliopsida</taxon>
        <taxon>eudicotyledons</taxon>
        <taxon>Gunneridae</taxon>
        <taxon>Pentapetalae</taxon>
        <taxon>rosids</taxon>
        <taxon>fabids</taxon>
        <taxon>Fabales</taxon>
        <taxon>Fabaceae</taxon>
        <taxon>Papilionoideae</taxon>
        <taxon>50 kb inversion clade</taxon>
        <taxon>genistoids sensu lato</taxon>
        <taxon>core genistoids</taxon>
        <taxon>Genisteae</taxon>
        <taxon>Lupinus</taxon>
    </lineage>
</organism>
<name>A0A394D4N3_LUPAN</name>
<keyword evidence="1" id="KW-0472">Membrane</keyword>
<keyword evidence="3" id="KW-1185">Reference proteome</keyword>
<reference evidence="2 3" key="1">
    <citation type="journal article" date="2017" name="Plant Biotechnol. J.">
        <title>A comprehensive draft genome sequence for lupin (Lupinus angustifolius), an emerging health food: insights into plant-microbe interactions and legume evolution.</title>
        <authorList>
            <person name="Hane J.K."/>
            <person name="Ming Y."/>
            <person name="Kamphuis L.G."/>
            <person name="Nelson M.N."/>
            <person name="Garg G."/>
            <person name="Atkins C.A."/>
            <person name="Bayer P.E."/>
            <person name="Bravo A."/>
            <person name="Bringans S."/>
            <person name="Cannon S."/>
            <person name="Edwards D."/>
            <person name="Foley R."/>
            <person name="Gao L.L."/>
            <person name="Harrison M.J."/>
            <person name="Huang W."/>
            <person name="Hurgobin B."/>
            <person name="Li S."/>
            <person name="Liu C.W."/>
            <person name="McGrath A."/>
            <person name="Morahan G."/>
            <person name="Murray J."/>
            <person name="Weller J."/>
            <person name="Jian J."/>
            <person name="Singh K.B."/>
        </authorList>
    </citation>
    <scope>NUCLEOTIDE SEQUENCE [LARGE SCALE GENOMIC DNA]</scope>
    <source>
        <strain evidence="3">cv. Tanjil</strain>
        <tissue evidence="2">Whole plant</tissue>
    </source>
</reference>
<dbReference type="Proteomes" id="UP000188354">
    <property type="component" value="Unassembled WGS sequence"/>
</dbReference>
<comment type="caution">
    <text evidence="2">The sequence shown here is derived from an EMBL/GenBank/DDBJ whole genome shotgun (WGS) entry which is preliminary data.</text>
</comment>
<dbReference type="Gramene" id="OIW18034">
    <property type="protein sequence ID" value="OIW18034"/>
    <property type="gene ID" value="TanjilG_00307"/>
</dbReference>
<evidence type="ECO:0000313" key="3">
    <source>
        <dbReference type="Proteomes" id="UP000188354"/>
    </source>
</evidence>
<dbReference type="AlphaFoldDB" id="A0A394D4N3"/>
<accession>A0A394D4N3</accession>